<reference evidence="2" key="1">
    <citation type="journal article" date="2014" name="Proc. Natl. Acad. Sci. U.S.A.">
        <title>Extensive sampling of basidiomycete genomes demonstrates inadequacy of the white-rot/brown-rot paradigm for wood decay fungi.</title>
        <authorList>
            <person name="Riley R."/>
            <person name="Salamov A.A."/>
            <person name="Brown D.W."/>
            <person name="Nagy L.G."/>
            <person name="Floudas D."/>
            <person name="Held B.W."/>
            <person name="Levasseur A."/>
            <person name="Lombard V."/>
            <person name="Morin E."/>
            <person name="Otillar R."/>
            <person name="Lindquist E.A."/>
            <person name="Sun H."/>
            <person name="LaButti K.M."/>
            <person name="Schmutz J."/>
            <person name="Jabbour D."/>
            <person name="Luo H."/>
            <person name="Baker S.E."/>
            <person name="Pisabarro A.G."/>
            <person name="Walton J.D."/>
            <person name="Blanchette R.A."/>
            <person name="Henrissat B."/>
            <person name="Martin F."/>
            <person name="Cullen D."/>
            <person name="Hibbett D.S."/>
            <person name="Grigoriev I.V."/>
        </authorList>
    </citation>
    <scope>NUCLEOTIDE SEQUENCE [LARGE SCALE GENOMIC DNA]</scope>
    <source>
        <strain evidence="2">CBS 339.88</strain>
    </source>
</reference>
<dbReference type="EMBL" id="KL142378">
    <property type="protein sequence ID" value="KDR76684.1"/>
    <property type="molecule type" value="Genomic_DNA"/>
</dbReference>
<accession>A0A067T9U5</accession>
<keyword evidence="2" id="KW-1185">Reference proteome</keyword>
<proteinExistence type="predicted"/>
<protein>
    <submittedName>
        <fullName evidence="1">Uncharacterized protein</fullName>
    </submittedName>
</protein>
<sequence>MESIGFPSSIIKKPPAPRIDPPSTWVSVNRSGATPSTPLVQELHLSHSIPANPDHRRRGLIPSASSNVEQLTAYLPKLEHLVIQLHFAYNEEYKNVRYLLNLLSTTPWFNLGNGRNAIKRVELAVDQESNWREILVEGLKTLNPVIDGVKIVVRENSPWRRDTDLLSEDCFDDFGFGYR</sequence>
<dbReference type="Proteomes" id="UP000027222">
    <property type="component" value="Unassembled WGS sequence"/>
</dbReference>
<organism evidence="1 2">
    <name type="scientific">Galerina marginata (strain CBS 339.88)</name>
    <dbReference type="NCBI Taxonomy" id="685588"/>
    <lineage>
        <taxon>Eukaryota</taxon>
        <taxon>Fungi</taxon>
        <taxon>Dikarya</taxon>
        <taxon>Basidiomycota</taxon>
        <taxon>Agaricomycotina</taxon>
        <taxon>Agaricomycetes</taxon>
        <taxon>Agaricomycetidae</taxon>
        <taxon>Agaricales</taxon>
        <taxon>Agaricineae</taxon>
        <taxon>Strophariaceae</taxon>
        <taxon>Galerina</taxon>
    </lineage>
</organism>
<gene>
    <name evidence="1" type="ORF">GALMADRAFT_139582</name>
</gene>
<evidence type="ECO:0000313" key="1">
    <source>
        <dbReference type="EMBL" id="KDR76684.1"/>
    </source>
</evidence>
<dbReference type="HOGENOM" id="CLU_1503548_0_0_1"/>
<name>A0A067T9U5_GALM3</name>
<dbReference type="AlphaFoldDB" id="A0A067T9U5"/>
<evidence type="ECO:0000313" key="2">
    <source>
        <dbReference type="Proteomes" id="UP000027222"/>
    </source>
</evidence>